<reference evidence="2" key="1">
    <citation type="submission" date="2022-11" db="UniProtKB">
        <authorList>
            <consortium name="WormBaseParasite"/>
        </authorList>
    </citation>
    <scope>IDENTIFICATION</scope>
</reference>
<evidence type="ECO:0000313" key="1">
    <source>
        <dbReference type="Proteomes" id="UP000887540"/>
    </source>
</evidence>
<keyword evidence="1" id="KW-1185">Reference proteome</keyword>
<accession>A0A914CEC5</accession>
<dbReference type="AlphaFoldDB" id="A0A914CEC5"/>
<evidence type="ECO:0000313" key="2">
    <source>
        <dbReference type="WBParaSite" id="ACRNAN_Path_996.g3827.t1"/>
    </source>
</evidence>
<name>A0A914CEC5_9BILA</name>
<dbReference type="Pfam" id="PF03269">
    <property type="entry name" value="DUF268"/>
    <property type="match status" value="1"/>
</dbReference>
<protein>
    <submittedName>
        <fullName evidence="2">Uncharacterized protein</fullName>
    </submittedName>
</protein>
<organism evidence="1 2">
    <name type="scientific">Acrobeloides nanus</name>
    <dbReference type="NCBI Taxonomy" id="290746"/>
    <lineage>
        <taxon>Eukaryota</taxon>
        <taxon>Metazoa</taxon>
        <taxon>Ecdysozoa</taxon>
        <taxon>Nematoda</taxon>
        <taxon>Chromadorea</taxon>
        <taxon>Rhabditida</taxon>
        <taxon>Tylenchina</taxon>
        <taxon>Cephalobomorpha</taxon>
        <taxon>Cephaloboidea</taxon>
        <taxon>Cephalobidae</taxon>
        <taxon>Acrobeloides</taxon>
    </lineage>
</organism>
<proteinExistence type="predicted"/>
<dbReference type="Proteomes" id="UP000887540">
    <property type="component" value="Unplaced"/>
</dbReference>
<dbReference type="WBParaSite" id="ACRNAN_Path_996.g3827.t1">
    <property type="protein sequence ID" value="ACRNAN_Path_996.g3827.t1"/>
    <property type="gene ID" value="ACRNAN_Path_996.g3827"/>
</dbReference>
<dbReference type="InterPro" id="IPR004951">
    <property type="entry name" value="DUF268_CAE_spp"/>
</dbReference>
<sequence>MVIGSQWPWVEVICLVNGAKKVITVDFYNNAIIDHGDITYKNAIELVKESKNIEHSGLRRYGDPIDPIGDIREASLLVKMKLYLIFTGYMDNLGCL</sequence>